<dbReference type="EMBL" id="JBEPMA010000016">
    <property type="protein sequence ID" value="MET3618127.1"/>
    <property type="molecule type" value="Genomic_DNA"/>
</dbReference>
<evidence type="ECO:0000313" key="6">
    <source>
        <dbReference type="Proteomes" id="UP001549162"/>
    </source>
</evidence>
<dbReference type="RefSeq" id="WP_354369236.1">
    <property type="nucleotide sequence ID" value="NZ_JBEPMA010000016.1"/>
</dbReference>
<keyword evidence="1" id="KW-0805">Transcription regulation</keyword>
<keyword evidence="6" id="KW-1185">Reference proteome</keyword>
<protein>
    <submittedName>
        <fullName evidence="5">DNA-binding transcriptional MerR regulator</fullName>
    </submittedName>
</protein>
<evidence type="ECO:0000256" key="3">
    <source>
        <dbReference type="ARBA" id="ARBA00023163"/>
    </source>
</evidence>
<gene>
    <name evidence="5" type="ORF">ABID14_001762</name>
</gene>
<accession>A0ABV2JBI8</accession>
<dbReference type="PANTHER" id="PTHR30204">
    <property type="entry name" value="REDOX-CYCLING DRUG-SENSING TRANSCRIPTIONAL ACTIVATOR SOXR"/>
    <property type="match status" value="1"/>
</dbReference>
<name>A0ABV2JBI8_9FIRM</name>
<dbReference type="Gene3D" id="1.10.1660.10">
    <property type="match status" value="1"/>
</dbReference>
<dbReference type="InterPro" id="IPR009061">
    <property type="entry name" value="DNA-bd_dom_put_sf"/>
</dbReference>
<evidence type="ECO:0000313" key="5">
    <source>
        <dbReference type="EMBL" id="MET3618127.1"/>
    </source>
</evidence>
<dbReference type="Pfam" id="PF13411">
    <property type="entry name" value="MerR_1"/>
    <property type="match status" value="1"/>
</dbReference>
<dbReference type="SMART" id="SM00422">
    <property type="entry name" value="HTH_MERR"/>
    <property type="match status" value="1"/>
</dbReference>
<sequence>MNEVREKTGLTRKAIEYYEEKGFITPKREQNNYRVYSDVDVDILNKISMYRKLECSIDEIKDILHGNSNSSLAIIIRDREIKSQLEKTRVETLKLLLDGANIEQVKEQLKVIDNQETIYTKLTRTFPGYFGQVFFLSYKPFLSDKLDDDKVKYYEKYIEFLDSMSDFDIGDNEKKYLEEASKEISKLDLETINQQKLEAIFNAEEWLEENREIIEDYKLFKKSDLYINNPIYRIQEKLKKHMESSGYYEKAIPLMRKFSPSYDEYYKKLIEADKKFIDKYM</sequence>
<evidence type="ECO:0000256" key="2">
    <source>
        <dbReference type="ARBA" id="ARBA00023125"/>
    </source>
</evidence>
<dbReference type="CDD" id="cd00592">
    <property type="entry name" value="HTH_MerR-like"/>
    <property type="match status" value="1"/>
</dbReference>
<proteinExistence type="predicted"/>
<evidence type="ECO:0000256" key="1">
    <source>
        <dbReference type="ARBA" id="ARBA00023015"/>
    </source>
</evidence>
<feature type="domain" description="HTH merR-type" evidence="4">
    <location>
        <begin position="1"/>
        <end position="66"/>
    </location>
</feature>
<evidence type="ECO:0000259" key="4">
    <source>
        <dbReference type="PROSITE" id="PS50937"/>
    </source>
</evidence>
<organism evidence="5 6">
    <name type="scientific">Peptoniphilus olsenii</name>
    <dbReference type="NCBI Taxonomy" id="411570"/>
    <lineage>
        <taxon>Bacteria</taxon>
        <taxon>Bacillati</taxon>
        <taxon>Bacillota</taxon>
        <taxon>Tissierellia</taxon>
        <taxon>Tissierellales</taxon>
        <taxon>Peptoniphilaceae</taxon>
        <taxon>Peptoniphilus</taxon>
    </lineage>
</organism>
<dbReference type="InterPro" id="IPR000551">
    <property type="entry name" value="MerR-type_HTH_dom"/>
</dbReference>
<dbReference type="PROSITE" id="PS50937">
    <property type="entry name" value="HTH_MERR_2"/>
    <property type="match status" value="1"/>
</dbReference>
<keyword evidence="3" id="KW-0804">Transcription</keyword>
<dbReference type="PANTHER" id="PTHR30204:SF94">
    <property type="entry name" value="HEAVY METAL-DEPENDENT TRANSCRIPTIONAL REGULATOR HI_0293-RELATED"/>
    <property type="match status" value="1"/>
</dbReference>
<reference evidence="5 6" key="1">
    <citation type="submission" date="2024-06" db="EMBL/GenBank/DDBJ databases">
        <title>Genomic Encyclopedia of Type Strains, Phase IV (KMG-IV): sequencing the most valuable type-strain genomes for metagenomic binning, comparative biology and taxonomic classification.</title>
        <authorList>
            <person name="Goeker M."/>
        </authorList>
    </citation>
    <scope>NUCLEOTIDE SEQUENCE [LARGE SCALE GENOMIC DNA]</scope>
    <source>
        <strain evidence="5 6">DSM 21460</strain>
    </source>
</reference>
<dbReference type="Proteomes" id="UP001549162">
    <property type="component" value="Unassembled WGS sequence"/>
</dbReference>
<dbReference type="GO" id="GO:0003677">
    <property type="term" value="F:DNA binding"/>
    <property type="evidence" value="ECO:0007669"/>
    <property type="project" value="UniProtKB-KW"/>
</dbReference>
<dbReference type="SUPFAM" id="SSF46955">
    <property type="entry name" value="Putative DNA-binding domain"/>
    <property type="match status" value="1"/>
</dbReference>
<comment type="caution">
    <text evidence="5">The sequence shown here is derived from an EMBL/GenBank/DDBJ whole genome shotgun (WGS) entry which is preliminary data.</text>
</comment>
<dbReference type="InterPro" id="IPR047057">
    <property type="entry name" value="MerR_fam"/>
</dbReference>
<keyword evidence="2 5" id="KW-0238">DNA-binding</keyword>